<protein>
    <submittedName>
        <fullName evidence="2">Uncharacterized protein</fullName>
    </submittedName>
</protein>
<feature type="region of interest" description="Disordered" evidence="1">
    <location>
        <begin position="1"/>
        <end position="53"/>
    </location>
</feature>
<dbReference type="EMBL" id="JAFNEN010000070">
    <property type="protein sequence ID" value="KAG8196399.1"/>
    <property type="molecule type" value="Genomic_DNA"/>
</dbReference>
<name>A0AAV6VIE0_9ARAC</name>
<organism evidence="2 3">
    <name type="scientific">Oedothorax gibbosus</name>
    <dbReference type="NCBI Taxonomy" id="931172"/>
    <lineage>
        <taxon>Eukaryota</taxon>
        <taxon>Metazoa</taxon>
        <taxon>Ecdysozoa</taxon>
        <taxon>Arthropoda</taxon>
        <taxon>Chelicerata</taxon>
        <taxon>Arachnida</taxon>
        <taxon>Araneae</taxon>
        <taxon>Araneomorphae</taxon>
        <taxon>Entelegynae</taxon>
        <taxon>Araneoidea</taxon>
        <taxon>Linyphiidae</taxon>
        <taxon>Erigoninae</taxon>
        <taxon>Oedothorax</taxon>
    </lineage>
</organism>
<proteinExistence type="predicted"/>
<evidence type="ECO:0000313" key="2">
    <source>
        <dbReference type="EMBL" id="KAG8196399.1"/>
    </source>
</evidence>
<dbReference type="Proteomes" id="UP000827092">
    <property type="component" value="Unassembled WGS sequence"/>
</dbReference>
<keyword evidence="3" id="KW-1185">Reference proteome</keyword>
<comment type="caution">
    <text evidence="2">The sequence shown here is derived from an EMBL/GenBank/DDBJ whole genome shotgun (WGS) entry which is preliminary data.</text>
</comment>
<reference evidence="2 3" key="1">
    <citation type="journal article" date="2022" name="Nat. Ecol. Evol.">
        <title>A masculinizing supergene underlies an exaggerated male reproductive morph in a spider.</title>
        <authorList>
            <person name="Hendrickx F."/>
            <person name="De Corte Z."/>
            <person name="Sonet G."/>
            <person name="Van Belleghem S.M."/>
            <person name="Kostlbacher S."/>
            <person name="Vangestel C."/>
        </authorList>
    </citation>
    <scope>NUCLEOTIDE SEQUENCE [LARGE SCALE GENOMIC DNA]</scope>
    <source>
        <strain evidence="2">W744_W776</strain>
    </source>
</reference>
<gene>
    <name evidence="2" type="ORF">JTE90_009035</name>
</gene>
<evidence type="ECO:0000313" key="3">
    <source>
        <dbReference type="Proteomes" id="UP000827092"/>
    </source>
</evidence>
<accession>A0AAV6VIE0</accession>
<dbReference type="AlphaFoldDB" id="A0AAV6VIE0"/>
<sequence>MTGQQAKPLQEKLPKKKEKKKEHPQKKGMSSSQGRHRTTRKKNQEKGRSSFGDKGLWMLKTLEVLFCICC</sequence>
<feature type="compositionally biased region" description="Basic residues" evidence="1">
    <location>
        <begin position="14"/>
        <end position="26"/>
    </location>
</feature>
<evidence type="ECO:0000256" key="1">
    <source>
        <dbReference type="SAM" id="MobiDB-lite"/>
    </source>
</evidence>